<evidence type="ECO:0000313" key="3">
    <source>
        <dbReference type="Proteomes" id="UP000286773"/>
    </source>
</evidence>
<protein>
    <recommendedName>
        <fullName evidence="4">Transposase</fullName>
    </recommendedName>
</protein>
<name>A0A430AUL0_9ENTE</name>
<dbReference type="SUPFAM" id="SSF46689">
    <property type="entry name" value="Homeodomain-like"/>
    <property type="match status" value="1"/>
</dbReference>
<dbReference type="Proteomes" id="UP000286773">
    <property type="component" value="Unassembled WGS sequence"/>
</dbReference>
<accession>A0A430AUL0</accession>
<dbReference type="OrthoDB" id="4379323at2"/>
<dbReference type="InterPro" id="IPR009057">
    <property type="entry name" value="Homeodomain-like_sf"/>
</dbReference>
<evidence type="ECO:0000256" key="1">
    <source>
        <dbReference type="SAM" id="Coils"/>
    </source>
</evidence>
<dbReference type="EMBL" id="NGKC01000007">
    <property type="protein sequence ID" value="RSU11743.1"/>
    <property type="molecule type" value="Genomic_DNA"/>
</dbReference>
<sequence>MKRRSYSKEFKRQAVLLVLNEGNPPQTVAKQLDVHVNSLYRWITEYETYGERAFPGKGSREFIRQNQLKQLQKENQALKEELEILKKFRVFLKKRPR</sequence>
<dbReference type="GO" id="GO:0003677">
    <property type="term" value="F:DNA binding"/>
    <property type="evidence" value="ECO:0007669"/>
    <property type="project" value="InterPro"/>
</dbReference>
<organism evidence="2 3">
    <name type="scientific">Vagococcus acidifermentans</name>
    <dbReference type="NCBI Taxonomy" id="564710"/>
    <lineage>
        <taxon>Bacteria</taxon>
        <taxon>Bacillati</taxon>
        <taxon>Bacillota</taxon>
        <taxon>Bacilli</taxon>
        <taxon>Lactobacillales</taxon>
        <taxon>Enterococcaceae</taxon>
        <taxon>Vagococcus</taxon>
    </lineage>
</organism>
<dbReference type="Pfam" id="PF01527">
    <property type="entry name" value="HTH_Tnp_1"/>
    <property type="match status" value="1"/>
</dbReference>
<dbReference type="PANTHER" id="PTHR33215:SF13">
    <property type="entry name" value="PROTEIN DISTAL ANTENNA"/>
    <property type="match status" value="1"/>
</dbReference>
<dbReference type="InterPro" id="IPR051839">
    <property type="entry name" value="RD_transcriptional_regulator"/>
</dbReference>
<dbReference type="AlphaFoldDB" id="A0A430AUL0"/>
<dbReference type="RefSeq" id="WP_126813655.1">
    <property type="nucleotide sequence ID" value="NZ_NGKC01000007.1"/>
</dbReference>
<gene>
    <name evidence="2" type="ORF">CBF27_07215</name>
</gene>
<dbReference type="PANTHER" id="PTHR33215">
    <property type="entry name" value="PROTEIN DISTAL ANTENNA"/>
    <property type="match status" value="1"/>
</dbReference>
<proteinExistence type="predicted"/>
<dbReference type="Gene3D" id="1.10.10.60">
    <property type="entry name" value="Homeodomain-like"/>
    <property type="match status" value="1"/>
</dbReference>
<comment type="caution">
    <text evidence="2">The sequence shown here is derived from an EMBL/GenBank/DDBJ whole genome shotgun (WGS) entry which is preliminary data.</text>
</comment>
<keyword evidence="3" id="KW-1185">Reference proteome</keyword>
<evidence type="ECO:0008006" key="4">
    <source>
        <dbReference type="Google" id="ProtNLM"/>
    </source>
</evidence>
<keyword evidence="1" id="KW-0175">Coiled coil</keyword>
<evidence type="ECO:0000313" key="2">
    <source>
        <dbReference type="EMBL" id="RSU11743.1"/>
    </source>
</evidence>
<dbReference type="GO" id="GO:0006313">
    <property type="term" value="P:DNA transposition"/>
    <property type="evidence" value="ECO:0007669"/>
    <property type="project" value="InterPro"/>
</dbReference>
<dbReference type="InterPro" id="IPR002514">
    <property type="entry name" value="Transposase_8"/>
</dbReference>
<feature type="coiled-coil region" evidence="1">
    <location>
        <begin position="61"/>
        <end position="88"/>
    </location>
</feature>
<reference evidence="2 3" key="1">
    <citation type="submission" date="2017-05" db="EMBL/GenBank/DDBJ databases">
        <title>Vagococcus spp. assemblies.</title>
        <authorList>
            <person name="Gulvik C.A."/>
        </authorList>
    </citation>
    <scope>NUCLEOTIDE SEQUENCE [LARGE SCALE GENOMIC DNA]</scope>
    <source>
        <strain evidence="2 3">LMG 24798</strain>
    </source>
</reference>
<dbReference type="GO" id="GO:0004803">
    <property type="term" value="F:transposase activity"/>
    <property type="evidence" value="ECO:0007669"/>
    <property type="project" value="InterPro"/>
</dbReference>